<keyword evidence="1" id="KW-1185">Reference proteome</keyword>
<proteinExistence type="predicted"/>
<sequence>MNFLGVPGVGAGRGVPQGLWRGRARCSREARSRPGILAGPALVSCPPGQTPRSPHTMRPLLCALAGLALLRAAAEPLSASQGDPTWSTGCDRLEAVQGQLDVMEEVAATWAACPTLPCLPLQTAEKTVEHLETQVKSLLGLLEELAWNLPPGPFSPAPDLLGDGHF</sequence>
<evidence type="ECO:0000313" key="2">
    <source>
        <dbReference type="RefSeq" id="XP_012928191.1"/>
    </source>
</evidence>
<gene>
    <name evidence="2" type="primary">Plac9</name>
</gene>
<dbReference type="PANTHER" id="PTHR37355:SF1">
    <property type="entry name" value="PLACENTA-SPECIFIC PROTEIN 9"/>
    <property type="match status" value="1"/>
</dbReference>
<organism evidence="1 2">
    <name type="scientific">Heterocephalus glaber</name>
    <name type="common">Naked mole rat</name>
    <dbReference type="NCBI Taxonomy" id="10181"/>
    <lineage>
        <taxon>Eukaryota</taxon>
        <taxon>Metazoa</taxon>
        <taxon>Chordata</taxon>
        <taxon>Craniata</taxon>
        <taxon>Vertebrata</taxon>
        <taxon>Euteleostomi</taxon>
        <taxon>Mammalia</taxon>
        <taxon>Eutheria</taxon>
        <taxon>Euarchontoglires</taxon>
        <taxon>Glires</taxon>
        <taxon>Rodentia</taxon>
        <taxon>Hystricomorpha</taxon>
        <taxon>Bathyergidae</taxon>
        <taxon>Heterocephalus</taxon>
    </lineage>
</organism>
<dbReference type="CTD" id="219348"/>
<dbReference type="AlphaFoldDB" id="A0AAX6QVH6"/>
<dbReference type="Pfam" id="PF15205">
    <property type="entry name" value="PLAC9"/>
    <property type="match status" value="2"/>
</dbReference>
<dbReference type="PANTHER" id="PTHR37355">
    <property type="entry name" value="PLACENTA-SPECIFIC PROTEIN 9"/>
    <property type="match status" value="1"/>
</dbReference>
<dbReference type="RefSeq" id="XP_012928191.1">
    <property type="nucleotide sequence ID" value="XM_013072737.2"/>
</dbReference>
<protein>
    <submittedName>
        <fullName evidence="2">Placenta-specific protein 9 isoform X1</fullName>
    </submittedName>
</protein>
<dbReference type="InterPro" id="IPR027941">
    <property type="entry name" value="PLAC9"/>
</dbReference>
<accession>A0AAX6QVH6</accession>
<reference evidence="2" key="1">
    <citation type="submission" date="2025-08" db="UniProtKB">
        <authorList>
            <consortium name="RefSeq"/>
        </authorList>
    </citation>
    <scope>IDENTIFICATION</scope>
</reference>
<dbReference type="Proteomes" id="UP000694906">
    <property type="component" value="Unplaced"/>
</dbReference>
<dbReference type="KEGG" id="hgl:101710186"/>
<dbReference type="GeneID" id="101710186"/>
<name>A0AAX6QVH6_HETGA</name>
<evidence type="ECO:0000313" key="1">
    <source>
        <dbReference type="Proteomes" id="UP000694906"/>
    </source>
</evidence>